<accession>A0ACC2CNJ8</accession>
<reference evidence="2" key="1">
    <citation type="journal article" date="2024" name="Proc. Natl. Acad. Sci. U.S.A.">
        <title>Extraordinary preservation of gene collinearity over three hundred million years revealed in homosporous lycophytes.</title>
        <authorList>
            <person name="Li C."/>
            <person name="Wickell D."/>
            <person name="Kuo L.Y."/>
            <person name="Chen X."/>
            <person name="Nie B."/>
            <person name="Liao X."/>
            <person name="Peng D."/>
            <person name="Ji J."/>
            <person name="Jenkins J."/>
            <person name="Williams M."/>
            <person name="Shu S."/>
            <person name="Plott C."/>
            <person name="Barry K."/>
            <person name="Rajasekar S."/>
            <person name="Grimwood J."/>
            <person name="Han X."/>
            <person name="Sun S."/>
            <person name="Hou Z."/>
            <person name="He W."/>
            <person name="Dai G."/>
            <person name="Sun C."/>
            <person name="Schmutz J."/>
            <person name="Leebens-Mack J.H."/>
            <person name="Li F.W."/>
            <person name="Wang L."/>
        </authorList>
    </citation>
    <scope>NUCLEOTIDE SEQUENCE [LARGE SCALE GENOMIC DNA]</scope>
    <source>
        <strain evidence="2">cv. PW_Plant_1</strain>
    </source>
</reference>
<dbReference type="Proteomes" id="UP001162992">
    <property type="component" value="Chromosome 9"/>
</dbReference>
<proteinExistence type="predicted"/>
<organism evidence="1 2">
    <name type="scientific">Diphasiastrum complanatum</name>
    <name type="common">Issler's clubmoss</name>
    <name type="synonym">Lycopodium complanatum</name>
    <dbReference type="NCBI Taxonomy" id="34168"/>
    <lineage>
        <taxon>Eukaryota</taxon>
        <taxon>Viridiplantae</taxon>
        <taxon>Streptophyta</taxon>
        <taxon>Embryophyta</taxon>
        <taxon>Tracheophyta</taxon>
        <taxon>Lycopodiopsida</taxon>
        <taxon>Lycopodiales</taxon>
        <taxon>Lycopodiaceae</taxon>
        <taxon>Lycopodioideae</taxon>
        <taxon>Diphasiastrum</taxon>
    </lineage>
</organism>
<gene>
    <name evidence="1" type="ORF">O6H91_09G045000</name>
</gene>
<protein>
    <submittedName>
        <fullName evidence="1">Uncharacterized protein</fullName>
    </submittedName>
</protein>
<sequence length="227" mass="25072">MGSKNRPPPLRINKDSQQIKKPPLRLPILQHRQPVIIHTYSPKVIQTDPNNFMSLVQKLTGRGIETGYNVHTKDHFIMDSMALPSPHLSCASPRIHAAGRNLDQSNVGFLVSPRSPLPPITAEVVFNQGYDEPFSLTPGPLYLRSPASFTALASPRLWSSIPSPNILSQRFLADLPSLSPGMQGPMDNLLMPSPRLLSPQSRYGGILQSPGTLAYKDWACKYIGDYP</sequence>
<dbReference type="EMBL" id="CM055100">
    <property type="protein sequence ID" value="KAJ7543614.1"/>
    <property type="molecule type" value="Genomic_DNA"/>
</dbReference>
<name>A0ACC2CNJ8_DIPCM</name>
<evidence type="ECO:0000313" key="1">
    <source>
        <dbReference type="EMBL" id="KAJ7543614.1"/>
    </source>
</evidence>
<evidence type="ECO:0000313" key="2">
    <source>
        <dbReference type="Proteomes" id="UP001162992"/>
    </source>
</evidence>
<keyword evidence="2" id="KW-1185">Reference proteome</keyword>
<comment type="caution">
    <text evidence="1">The sequence shown here is derived from an EMBL/GenBank/DDBJ whole genome shotgun (WGS) entry which is preliminary data.</text>
</comment>